<evidence type="ECO:0000313" key="1">
    <source>
        <dbReference type="EMBL" id="CCH93334.1"/>
    </source>
</evidence>
<reference evidence="1 2" key="1">
    <citation type="submission" date="2012-04" db="EMBL/GenBank/DDBJ databases">
        <authorList>
            <person name="Genoscope - CEA"/>
        </authorList>
    </citation>
    <scope>NUCLEOTIDE SEQUENCE [LARGE SCALE GENOMIC DNA]</scope>
    <source>
        <strain evidence="1 2">9432</strain>
    </source>
</reference>
<evidence type="ECO:0000313" key="2">
    <source>
        <dbReference type="Proteomes" id="UP000005806"/>
    </source>
</evidence>
<protein>
    <submittedName>
        <fullName evidence="1">Uncharacterized protein</fullName>
    </submittedName>
</protein>
<dbReference type="Proteomes" id="UP000005806">
    <property type="component" value="Unassembled WGS sequence"/>
</dbReference>
<dbReference type="EMBL" id="CAIH01000217">
    <property type="protein sequence ID" value="CCH93334.1"/>
    <property type="molecule type" value="Genomic_DNA"/>
</dbReference>
<name>A0A822LB49_MICAE</name>
<comment type="caution">
    <text evidence="1">The sequence shown here is derived from an EMBL/GenBank/DDBJ whole genome shotgun (WGS) entry which is preliminary data.</text>
</comment>
<proteinExistence type="predicted"/>
<organism evidence="1 2">
    <name type="scientific">Microcystis aeruginosa PCC 9432</name>
    <dbReference type="NCBI Taxonomy" id="1160280"/>
    <lineage>
        <taxon>Bacteria</taxon>
        <taxon>Bacillati</taxon>
        <taxon>Cyanobacteriota</taxon>
        <taxon>Cyanophyceae</taxon>
        <taxon>Oscillatoriophycideae</taxon>
        <taxon>Chroococcales</taxon>
        <taxon>Microcystaceae</taxon>
        <taxon>Microcystis</taxon>
    </lineage>
</organism>
<dbReference type="AlphaFoldDB" id="A0A822LB49"/>
<accession>A0A822LB49</accession>
<sequence>MVVPTTQKIKMLPPFYQACLQANLSEASYGNRHLQKFISQSQLAFSLCTN</sequence>
<gene>
    <name evidence="1" type="ORF">MICCA_2940001</name>
</gene>